<feature type="compositionally biased region" description="Basic residues" evidence="1">
    <location>
        <begin position="158"/>
        <end position="168"/>
    </location>
</feature>
<dbReference type="InterPro" id="IPR019186">
    <property type="entry name" value="Nucleolar_protein_12"/>
</dbReference>
<comment type="caution">
    <text evidence="2">The sequence shown here is derived from an EMBL/GenBank/DDBJ whole genome shotgun (WGS) entry which is preliminary data.</text>
</comment>
<reference evidence="2" key="1">
    <citation type="submission" date="2020-08" db="EMBL/GenBank/DDBJ databases">
        <title>Multicomponent nature underlies the extraordinary mechanical properties of spider dragline silk.</title>
        <authorList>
            <person name="Kono N."/>
            <person name="Nakamura H."/>
            <person name="Mori M."/>
            <person name="Yoshida Y."/>
            <person name="Ohtoshi R."/>
            <person name="Malay A.D."/>
            <person name="Moran D.A.P."/>
            <person name="Tomita M."/>
            <person name="Numata K."/>
            <person name="Arakawa K."/>
        </authorList>
    </citation>
    <scope>NUCLEOTIDE SEQUENCE</scope>
</reference>
<organism evidence="2 3">
    <name type="scientific">Nephila pilipes</name>
    <name type="common">Giant wood spider</name>
    <name type="synonym">Nephila maculata</name>
    <dbReference type="NCBI Taxonomy" id="299642"/>
    <lineage>
        <taxon>Eukaryota</taxon>
        <taxon>Metazoa</taxon>
        <taxon>Ecdysozoa</taxon>
        <taxon>Arthropoda</taxon>
        <taxon>Chelicerata</taxon>
        <taxon>Arachnida</taxon>
        <taxon>Araneae</taxon>
        <taxon>Araneomorphae</taxon>
        <taxon>Entelegynae</taxon>
        <taxon>Araneoidea</taxon>
        <taxon>Nephilidae</taxon>
        <taxon>Nephila</taxon>
    </lineage>
</organism>
<evidence type="ECO:0000313" key="3">
    <source>
        <dbReference type="Proteomes" id="UP000887013"/>
    </source>
</evidence>
<dbReference type="OrthoDB" id="551633at2759"/>
<dbReference type="AlphaFoldDB" id="A0A8X6N6Y6"/>
<feature type="compositionally biased region" description="Basic residues" evidence="1">
    <location>
        <begin position="176"/>
        <end position="188"/>
    </location>
</feature>
<keyword evidence="3" id="KW-1185">Reference proteome</keyword>
<protein>
    <recommendedName>
        <fullName evidence="4">Nucleolar protein 12</fullName>
    </recommendedName>
</protein>
<evidence type="ECO:0000313" key="2">
    <source>
        <dbReference type="EMBL" id="GFS97009.1"/>
    </source>
</evidence>
<dbReference type="Pfam" id="PF09805">
    <property type="entry name" value="Nop25"/>
    <property type="match status" value="1"/>
</dbReference>
<accession>A0A8X6N6Y6</accession>
<dbReference type="Proteomes" id="UP000887013">
    <property type="component" value="Unassembled WGS sequence"/>
</dbReference>
<evidence type="ECO:0000256" key="1">
    <source>
        <dbReference type="SAM" id="MobiDB-lite"/>
    </source>
</evidence>
<sequence>MKKKGWKQRKVHLIFDEKERTEFLTGQRKRNLERKMKKEVKIKAKLKQEKNRIKNSQKGTLQNLIQSQRGVPEVQHLLEPVTYDLPDHTVTVSHINNMDSINASAIINMDETLPTVSVPESRDEVEKLTEIIRDLKKKTIKTLQKSKAQGMAQDQQRKRDKQKAKRLRKIFEKNMKRSKKRHSKKYQK</sequence>
<proteinExistence type="predicted"/>
<feature type="region of interest" description="Disordered" evidence="1">
    <location>
        <begin position="143"/>
        <end position="188"/>
    </location>
</feature>
<dbReference type="EMBL" id="BMAW01006005">
    <property type="protein sequence ID" value="GFS97009.1"/>
    <property type="molecule type" value="Genomic_DNA"/>
</dbReference>
<gene>
    <name evidence="2" type="primary">AVEN_235813_1</name>
    <name evidence="2" type="ORF">NPIL_135561</name>
</gene>
<name>A0A8X6N6Y6_NEPPI</name>
<evidence type="ECO:0008006" key="4">
    <source>
        <dbReference type="Google" id="ProtNLM"/>
    </source>
</evidence>